<evidence type="ECO:0000313" key="1">
    <source>
        <dbReference type="EMBL" id="CAC5414216.1"/>
    </source>
</evidence>
<keyword evidence="2" id="KW-1185">Reference proteome</keyword>
<accession>A0A6J8E258</accession>
<proteinExistence type="predicted"/>
<dbReference type="EMBL" id="CACVKT020008336">
    <property type="protein sequence ID" value="CAC5414216.1"/>
    <property type="molecule type" value="Genomic_DNA"/>
</dbReference>
<dbReference type="Proteomes" id="UP000507470">
    <property type="component" value="Unassembled WGS sequence"/>
</dbReference>
<evidence type="ECO:0000313" key="2">
    <source>
        <dbReference type="Proteomes" id="UP000507470"/>
    </source>
</evidence>
<sequence length="423" mass="48635">MSIALYRYMCQEIIGTEEQVKTIRMMNNIRDYLNSSNNFITITSGSFGDGLEMRGSDLDIMLVLKYIEVSEEVNIHFITDTIYFTMASEDTSPGFTKLRLLHNNDQSILEDCDEFGHDYYFSNASVKRRNLTDIFSLVHGPCVSDKEGIFDFAFCVRSKAWITQANQWITRSNNGWPDYDVKQSITKHGIPNFCDLSYEIRRKTTLFHVLGFHKLTSPSMEVGGKIPQNVLLERFIRKVLSIKSSKIKYLYTYYFSKLGGQELLPFVDASGNKSSYKHYNTNISTLLQSTRHDAVSGWLLLASLFYKTKEYTKSVDVLNYCILICTPEKLYRDELQIEAETGKFFISPVVYAHFLSFLCHFHLKNTRRYHACIQELQSIIEENCCIINSIQKAIAYNTLGICLQLIGDIGSAKQAFLQSTEIF</sequence>
<gene>
    <name evidence="1" type="ORF">MCOR_47054</name>
</gene>
<reference evidence="1 2" key="1">
    <citation type="submission" date="2020-06" db="EMBL/GenBank/DDBJ databases">
        <authorList>
            <person name="Li R."/>
            <person name="Bekaert M."/>
        </authorList>
    </citation>
    <scope>NUCLEOTIDE SEQUENCE [LARGE SCALE GENOMIC DNA]</scope>
    <source>
        <strain evidence="2">wild</strain>
    </source>
</reference>
<organism evidence="1 2">
    <name type="scientific">Mytilus coruscus</name>
    <name type="common">Sea mussel</name>
    <dbReference type="NCBI Taxonomy" id="42192"/>
    <lineage>
        <taxon>Eukaryota</taxon>
        <taxon>Metazoa</taxon>
        <taxon>Spiralia</taxon>
        <taxon>Lophotrochozoa</taxon>
        <taxon>Mollusca</taxon>
        <taxon>Bivalvia</taxon>
        <taxon>Autobranchia</taxon>
        <taxon>Pteriomorphia</taxon>
        <taxon>Mytilida</taxon>
        <taxon>Mytiloidea</taxon>
        <taxon>Mytilidae</taxon>
        <taxon>Mytilinae</taxon>
        <taxon>Mytilus</taxon>
    </lineage>
</organism>
<dbReference type="OrthoDB" id="5950246at2759"/>
<dbReference type="InterPro" id="IPR011990">
    <property type="entry name" value="TPR-like_helical_dom_sf"/>
</dbReference>
<name>A0A6J8E258_MYTCO</name>
<protein>
    <submittedName>
        <fullName evidence="1">Uncharacterized protein</fullName>
    </submittedName>
</protein>
<dbReference type="AlphaFoldDB" id="A0A6J8E258"/>
<dbReference type="SUPFAM" id="SSF48452">
    <property type="entry name" value="TPR-like"/>
    <property type="match status" value="1"/>
</dbReference>